<dbReference type="Pfam" id="PF13490">
    <property type="entry name" value="zf-HC2"/>
    <property type="match status" value="1"/>
</dbReference>
<proteinExistence type="predicted"/>
<reference evidence="3 4" key="1">
    <citation type="submission" date="2019-02" db="EMBL/GenBank/DDBJ databases">
        <title>Deep-cultivation of Planctomycetes and their phenomic and genomic characterization uncovers novel biology.</title>
        <authorList>
            <person name="Wiegand S."/>
            <person name="Jogler M."/>
            <person name="Boedeker C."/>
            <person name="Pinto D."/>
            <person name="Vollmers J."/>
            <person name="Rivas-Marin E."/>
            <person name="Kohn T."/>
            <person name="Peeters S.H."/>
            <person name="Heuer A."/>
            <person name="Rast P."/>
            <person name="Oberbeckmann S."/>
            <person name="Bunk B."/>
            <person name="Jeske O."/>
            <person name="Meyerdierks A."/>
            <person name="Storesund J.E."/>
            <person name="Kallscheuer N."/>
            <person name="Luecker S."/>
            <person name="Lage O.M."/>
            <person name="Pohl T."/>
            <person name="Merkel B.J."/>
            <person name="Hornburger P."/>
            <person name="Mueller R.-W."/>
            <person name="Bruemmer F."/>
            <person name="Labrenz M."/>
            <person name="Spormann A.M."/>
            <person name="Op Den Camp H."/>
            <person name="Overmann J."/>
            <person name="Amann R."/>
            <person name="Jetten M.S.M."/>
            <person name="Mascher T."/>
            <person name="Medema M.H."/>
            <person name="Devos D.P."/>
            <person name="Kaster A.-K."/>
            <person name="Ovreas L."/>
            <person name="Rohde M."/>
            <person name="Galperin M.Y."/>
            <person name="Jogler C."/>
        </authorList>
    </citation>
    <scope>NUCLEOTIDE SEQUENCE [LARGE SCALE GENOMIC DNA]</scope>
    <source>
        <strain evidence="3 4">Pla111</strain>
    </source>
</reference>
<dbReference type="Proteomes" id="UP000318995">
    <property type="component" value="Unassembled WGS sequence"/>
</dbReference>
<dbReference type="OrthoDB" id="9782842at2"/>
<dbReference type="InterPro" id="IPR041916">
    <property type="entry name" value="Anti_sigma_zinc_sf"/>
</dbReference>
<keyword evidence="1" id="KW-0472">Membrane</keyword>
<keyword evidence="1" id="KW-0812">Transmembrane</keyword>
<keyword evidence="1" id="KW-1133">Transmembrane helix</keyword>
<accession>A0A5C5W9N9</accession>
<name>A0A5C5W9N9_9BACT</name>
<feature type="transmembrane region" description="Helical" evidence="1">
    <location>
        <begin position="89"/>
        <end position="109"/>
    </location>
</feature>
<sequence length="194" mass="20478">MTPHETSVVDCDAYMDAIDQLIDGELAGPALEALENHLASCPLCVALVDRLFAISNDLHALPQLTCPDRVIEAVRTHHRSDRAPIAARMGYAAICLAAAAALALVLFPWQLTAPNQPEPSSSAQLAEARQAIAKLSATLAQSDTAVGQETLRRGLVEPLGRAFSVVGKTKLGKWSAAMGVLIDASSTPEQSKDS</sequence>
<dbReference type="EMBL" id="SJPH01000003">
    <property type="protein sequence ID" value="TWT46749.1"/>
    <property type="molecule type" value="Genomic_DNA"/>
</dbReference>
<dbReference type="InterPro" id="IPR027383">
    <property type="entry name" value="Znf_put"/>
</dbReference>
<dbReference type="RefSeq" id="WP_146573502.1">
    <property type="nucleotide sequence ID" value="NZ_SJPH01000003.1"/>
</dbReference>
<evidence type="ECO:0000313" key="4">
    <source>
        <dbReference type="Proteomes" id="UP000318995"/>
    </source>
</evidence>
<protein>
    <recommendedName>
        <fullName evidence="2">Putative zinc-finger domain-containing protein</fullName>
    </recommendedName>
</protein>
<dbReference type="AlphaFoldDB" id="A0A5C5W9N9"/>
<dbReference type="Gene3D" id="1.10.10.1320">
    <property type="entry name" value="Anti-sigma factor, zinc-finger domain"/>
    <property type="match status" value="1"/>
</dbReference>
<evidence type="ECO:0000313" key="3">
    <source>
        <dbReference type="EMBL" id="TWT46749.1"/>
    </source>
</evidence>
<gene>
    <name evidence="3" type="ORF">Pla111_18500</name>
</gene>
<evidence type="ECO:0000259" key="2">
    <source>
        <dbReference type="Pfam" id="PF13490"/>
    </source>
</evidence>
<keyword evidence="4" id="KW-1185">Reference proteome</keyword>
<comment type="caution">
    <text evidence="3">The sequence shown here is derived from an EMBL/GenBank/DDBJ whole genome shotgun (WGS) entry which is preliminary data.</text>
</comment>
<organism evidence="3 4">
    <name type="scientific">Botrimarina hoheduenensis</name>
    <dbReference type="NCBI Taxonomy" id="2528000"/>
    <lineage>
        <taxon>Bacteria</taxon>
        <taxon>Pseudomonadati</taxon>
        <taxon>Planctomycetota</taxon>
        <taxon>Planctomycetia</taxon>
        <taxon>Pirellulales</taxon>
        <taxon>Lacipirellulaceae</taxon>
        <taxon>Botrimarina</taxon>
    </lineage>
</organism>
<evidence type="ECO:0000256" key="1">
    <source>
        <dbReference type="SAM" id="Phobius"/>
    </source>
</evidence>
<feature type="domain" description="Putative zinc-finger" evidence="2">
    <location>
        <begin position="11"/>
        <end position="44"/>
    </location>
</feature>